<dbReference type="EMBL" id="CM055733">
    <property type="protein sequence ID" value="KAJ8010271.1"/>
    <property type="molecule type" value="Genomic_DNA"/>
</dbReference>
<protein>
    <submittedName>
        <fullName evidence="1">Uncharacterized protein</fullName>
    </submittedName>
</protein>
<dbReference type="Proteomes" id="UP001157502">
    <property type="component" value="Chromosome 6"/>
</dbReference>
<evidence type="ECO:0000313" key="2">
    <source>
        <dbReference type="Proteomes" id="UP001157502"/>
    </source>
</evidence>
<organism evidence="1 2">
    <name type="scientific">Dallia pectoralis</name>
    <name type="common">Alaska blackfish</name>
    <dbReference type="NCBI Taxonomy" id="75939"/>
    <lineage>
        <taxon>Eukaryota</taxon>
        <taxon>Metazoa</taxon>
        <taxon>Chordata</taxon>
        <taxon>Craniata</taxon>
        <taxon>Vertebrata</taxon>
        <taxon>Euteleostomi</taxon>
        <taxon>Actinopterygii</taxon>
        <taxon>Neopterygii</taxon>
        <taxon>Teleostei</taxon>
        <taxon>Protacanthopterygii</taxon>
        <taxon>Esociformes</taxon>
        <taxon>Umbridae</taxon>
        <taxon>Dallia</taxon>
    </lineage>
</organism>
<comment type="caution">
    <text evidence="1">The sequence shown here is derived from an EMBL/GenBank/DDBJ whole genome shotgun (WGS) entry which is preliminary data.</text>
</comment>
<name>A0ACC2H2T4_DALPE</name>
<gene>
    <name evidence="1" type="ORF">DPEC_G00073270</name>
</gene>
<proteinExistence type="predicted"/>
<sequence length="114" mass="12981">MSTPEPSVGRRAQDWTRFRLQSSAILSTYLSASLPHCLPYSQLRHLPHSLHLYVISPKPSPSLRHSRYRLSVRLKIPYAVLGTFYPTAISISLFIVRSMASNLHLYSINNLQGF</sequence>
<accession>A0ACC2H2T4</accession>
<keyword evidence="2" id="KW-1185">Reference proteome</keyword>
<evidence type="ECO:0000313" key="1">
    <source>
        <dbReference type="EMBL" id="KAJ8010271.1"/>
    </source>
</evidence>
<reference evidence="1" key="1">
    <citation type="submission" date="2021-05" db="EMBL/GenBank/DDBJ databases">
        <authorList>
            <person name="Pan Q."/>
            <person name="Jouanno E."/>
            <person name="Zahm M."/>
            <person name="Klopp C."/>
            <person name="Cabau C."/>
            <person name="Louis A."/>
            <person name="Berthelot C."/>
            <person name="Parey E."/>
            <person name="Roest Crollius H."/>
            <person name="Montfort J."/>
            <person name="Robinson-Rechavi M."/>
            <person name="Bouchez O."/>
            <person name="Lampietro C."/>
            <person name="Lopez Roques C."/>
            <person name="Donnadieu C."/>
            <person name="Postlethwait J."/>
            <person name="Bobe J."/>
            <person name="Dillon D."/>
            <person name="Chandos A."/>
            <person name="von Hippel F."/>
            <person name="Guiguen Y."/>
        </authorList>
    </citation>
    <scope>NUCLEOTIDE SEQUENCE</scope>
    <source>
        <strain evidence="1">YG-Jan2019</strain>
    </source>
</reference>